<reference evidence="1 2" key="2">
    <citation type="journal article" date="2022" name="Mol. Ecol. Resour.">
        <title>The genomes of chicory, endive, great burdock and yacon provide insights into Asteraceae paleo-polyploidization history and plant inulin production.</title>
        <authorList>
            <person name="Fan W."/>
            <person name="Wang S."/>
            <person name="Wang H."/>
            <person name="Wang A."/>
            <person name="Jiang F."/>
            <person name="Liu H."/>
            <person name="Zhao H."/>
            <person name="Xu D."/>
            <person name="Zhang Y."/>
        </authorList>
    </citation>
    <scope>NUCLEOTIDE SEQUENCE [LARGE SCALE GENOMIC DNA]</scope>
    <source>
        <strain evidence="2">cv. Niubang</strain>
    </source>
</reference>
<reference evidence="2" key="1">
    <citation type="journal article" date="2022" name="Mol. Ecol. Resour.">
        <title>The genomes of chicory, endive, great burdock and yacon provide insights into Asteraceae palaeo-polyploidization history and plant inulin production.</title>
        <authorList>
            <person name="Fan W."/>
            <person name="Wang S."/>
            <person name="Wang H."/>
            <person name="Wang A."/>
            <person name="Jiang F."/>
            <person name="Liu H."/>
            <person name="Zhao H."/>
            <person name="Xu D."/>
            <person name="Zhang Y."/>
        </authorList>
    </citation>
    <scope>NUCLEOTIDE SEQUENCE [LARGE SCALE GENOMIC DNA]</scope>
    <source>
        <strain evidence="2">cv. Niubang</strain>
    </source>
</reference>
<accession>A0ACB8Z6I7</accession>
<evidence type="ECO:0000313" key="1">
    <source>
        <dbReference type="EMBL" id="KAI3693158.1"/>
    </source>
</evidence>
<dbReference type="EMBL" id="CM042057">
    <property type="protein sequence ID" value="KAI3693158.1"/>
    <property type="molecule type" value="Genomic_DNA"/>
</dbReference>
<sequence length="269" mass="29443">MKTTLLLAGIFLAGILLPEPVTSQNCNCARNLCCSQYGYCGTGADYCGKGCKSGPCSLPAPTNNAYVPGIVTLAFFNGIVAKSASNCPGRGFYTRDVFLKVIRDHPHFGRSGSIDDSKREIAAFFAHVTHETGHFCYIEERNGPSRDYCDDTKTQYPCNHRKGYYGRGPMQLSWNYNYGAAGKSLGFDGLNNPEIVARDPVISFKTALWYWMEKAHWDFASGKGFGATIQAINGLECNGGNPNTVSSRVSYYVDYCKQFGVGTGNNLRC</sequence>
<name>A0ACB8Z6I7_ARCLA</name>
<keyword evidence="2" id="KW-1185">Reference proteome</keyword>
<evidence type="ECO:0000313" key="2">
    <source>
        <dbReference type="Proteomes" id="UP001055879"/>
    </source>
</evidence>
<comment type="caution">
    <text evidence="1">The sequence shown here is derived from an EMBL/GenBank/DDBJ whole genome shotgun (WGS) entry which is preliminary data.</text>
</comment>
<gene>
    <name evidence="1" type="ORF">L6452_32989</name>
</gene>
<organism evidence="1 2">
    <name type="scientific">Arctium lappa</name>
    <name type="common">Greater burdock</name>
    <name type="synonym">Lappa major</name>
    <dbReference type="NCBI Taxonomy" id="4217"/>
    <lineage>
        <taxon>Eukaryota</taxon>
        <taxon>Viridiplantae</taxon>
        <taxon>Streptophyta</taxon>
        <taxon>Embryophyta</taxon>
        <taxon>Tracheophyta</taxon>
        <taxon>Spermatophyta</taxon>
        <taxon>Magnoliopsida</taxon>
        <taxon>eudicotyledons</taxon>
        <taxon>Gunneridae</taxon>
        <taxon>Pentapetalae</taxon>
        <taxon>asterids</taxon>
        <taxon>campanulids</taxon>
        <taxon>Asterales</taxon>
        <taxon>Asteraceae</taxon>
        <taxon>Carduoideae</taxon>
        <taxon>Cardueae</taxon>
        <taxon>Arctiinae</taxon>
        <taxon>Arctium</taxon>
    </lineage>
</organism>
<protein>
    <submittedName>
        <fullName evidence="1">Uncharacterized protein</fullName>
    </submittedName>
</protein>
<dbReference type="Proteomes" id="UP001055879">
    <property type="component" value="Linkage Group LG11"/>
</dbReference>
<proteinExistence type="predicted"/>